<reference evidence="2 3" key="1">
    <citation type="submission" date="2021-06" db="EMBL/GenBank/DDBJ databases">
        <title>Caerostris darwini draft genome.</title>
        <authorList>
            <person name="Kono N."/>
            <person name="Arakawa K."/>
        </authorList>
    </citation>
    <scope>NUCLEOTIDE SEQUENCE [LARGE SCALE GENOMIC DNA]</scope>
</reference>
<dbReference type="AlphaFoldDB" id="A0AAV4TLY1"/>
<feature type="transmembrane region" description="Helical" evidence="1">
    <location>
        <begin position="12"/>
        <end position="34"/>
    </location>
</feature>
<dbReference type="Proteomes" id="UP001054837">
    <property type="component" value="Unassembled WGS sequence"/>
</dbReference>
<protein>
    <submittedName>
        <fullName evidence="2">Uncharacterized protein</fullName>
    </submittedName>
</protein>
<gene>
    <name evidence="2" type="primary">AVEN_167456_1</name>
    <name evidence="2" type="ORF">CDAR_430181</name>
</gene>
<accession>A0AAV4TLY1</accession>
<evidence type="ECO:0000313" key="2">
    <source>
        <dbReference type="EMBL" id="GIY45962.1"/>
    </source>
</evidence>
<keyword evidence="1" id="KW-1133">Transmembrane helix</keyword>
<keyword evidence="1" id="KW-0812">Transmembrane</keyword>
<comment type="caution">
    <text evidence="2">The sequence shown here is derived from an EMBL/GenBank/DDBJ whole genome shotgun (WGS) entry which is preliminary data.</text>
</comment>
<proteinExistence type="predicted"/>
<keyword evidence="1" id="KW-0472">Membrane</keyword>
<organism evidence="2 3">
    <name type="scientific">Caerostris darwini</name>
    <dbReference type="NCBI Taxonomy" id="1538125"/>
    <lineage>
        <taxon>Eukaryota</taxon>
        <taxon>Metazoa</taxon>
        <taxon>Ecdysozoa</taxon>
        <taxon>Arthropoda</taxon>
        <taxon>Chelicerata</taxon>
        <taxon>Arachnida</taxon>
        <taxon>Araneae</taxon>
        <taxon>Araneomorphae</taxon>
        <taxon>Entelegynae</taxon>
        <taxon>Araneoidea</taxon>
        <taxon>Araneidae</taxon>
        <taxon>Caerostris</taxon>
    </lineage>
</organism>
<sequence>MRDHPYQPSIMIRFFIVSGILLAYSTVIFSYTPLQNDVVHICCYSNDPSAYTPNCYDCNSMVYKNALMACMNSTELPKNITYKAATCLEKNCQIQPPKPPESEDLKNNPFIDIVSKILAIVRNKRSVFDNNIDGSSETNRHVVKEVQTLVSIEDMPMKLAEPEYIE</sequence>
<evidence type="ECO:0000256" key="1">
    <source>
        <dbReference type="SAM" id="Phobius"/>
    </source>
</evidence>
<evidence type="ECO:0000313" key="3">
    <source>
        <dbReference type="Proteomes" id="UP001054837"/>
    </source>
</evidence>
<keyword evidence="3" id="KW-1185">Reference proteome</keyword>
<dbReference type="EMBL" id="BPLQ01009684">
    <property type="protein sequence ID" value="GIY45962.1"/>
    <property type="molecule type" value="Genomic_DNA"/>
</dbReference>
<name>A0AAV4TLY1_9ARAC</name>